<accession>A0A0C2YCS3</accession>
<reference evidence="2 3" key="1">
    <citation type="submission" date="2014-04" db="EMBL/GenBank/DDBJ databases">
        <authorList>
            <consortium name="DOE Joint Genome Institute"/>
            <person name="Kuo A."/>
            <person name="Gay G."/>
            <person name="Dore J."/>
            <person name="Kohler A."/>
            <person name="Nagy L.G."/>
            <person name="Floudas D."/>
            <person name="Copeland A."/>
            <person name="Barry K.W."/>
            <person name="Cichocki N."/>
            <person name="Veneault-Fourrey C."/>
            <person name="LaButti K."/>
            <person name="Lindquist E.A."/>
            <person name="Lipzen A."/>
            <person name="Lundell T."/>
            <person name="Morin E."/>
            <person name="Murat C."/>
            <person name="Sun H."/>
            <person name="Tunlid A."/>
            <person name="Henrissat B."/>
            <person name="Grigoriev I.V."/>
            <person name="Hibbett D.S."/>
            <person name="Martin F."/>
            <person name="Nordberg H.P."/>
            <person name="Cantor M.N."/>
            <person name="Hua S.X."/>
        </authorList>
    </citation>
    <scope>NUCLEOTIDE SEQUENCE [LARGE SCALE GENOMIC DNA]</scope>
    <source>
        <strain evidence="3">h7</strain>
    </source>
</reference>
<evidence type="ECO:0000256" key="1">
    <source>
        <dbReference type="SAM" id="SignalP"/>
    </source>
</evidence>
<sequence>MVFNLFHSFTLPLIFALSAAGFNNTVYLISNAETPSLGLPGLTPIGFQRANDCLPALLAPLDIGFIVTCAFDPESGHCSETITTATPIGNALRLPLNTTCGADEKTDDDCVHNLLNSFSLTSTQAMLVVWDLSDFDSLFENLDIDDDFPGGDDEDDDDGDEVPHFDVLTTVVKKKVTAQVSQGCAGIDGQAPGTFRRSLRRHSMKKRQLPKRMIRRHRKIAENRHQKGNPLSPTLN</sequence>
<dbReference type="STRING" id="686832.A0A0C2YCS3"/>
<feature type="chain" id="PRO_5002174554" evidence="1">
    <location>
        <begin position="22"/>
        <end position="236"/>
    </location>
</feature>
<evidence type="ECO:0000313" key="2">
    <source>
        <dbReference type="EMBL" id="KIM38822.1"/>
    </source>
</evidence>
<organism evidence="2 3">
    <name type="scientific">Hebeloma cylindrosporum</name>
    <dbReference type="NCBI Taxonomy" id="76867"/>
    <lineage>
        <taxon>Eukaryota</taxon>
        <taxon>Fungi</taxon>
        <taxon>Dikarya</taxon>
        <taxon>Basidiomycota</taxon>
        <taxon>Agaricomycotina</taxon>
        <taxon>Agaricomycetes</taxon>
        <taxon>Agaricomycetidae</taxon>
        <taxon>Agaricales</taxon>
        <taxon>Agaricineae</taxon>
        <taxon>Hymenogastraceae</taxon>
        <taxon>Hebeloma</taxon>
    </lineage>
</organism>
<dbReference type="EMBL" id="KN831788">
    <property type="protein sequence ID" value="KIM38822.1"/>
    <property type="molecule type" value="Genomic_DNA"/>
</dbReference>
<protein>
    <submittedName>
        <fullName evidence="2">Uncharacterized protein</fullName>
    </submittedName>
</protein>
<feature type="signal peptide" evidence="1">
    <location>
        <begin position="1"/>
        <end position="21"/>
    </location>
</feature>
<gene>
    <name evidence="2" type="ORF">M413DRAFT_29768</name>
</gene>
<dbReference type="AlphaFoldDB" id="A0A0C2YCS3"/>
<dbReference type="OrthoDB" id="425925at2759"/>
<proteinExistence type="predicted"/>
<dbReference type="Proteomes" id="UP000053424">
    <property type="component" value="Unassembled WGS sequence"/>
</dbReference>
<keyword evidence="1" id="KW-0732">Signal</keyword>
<name>A0A0C2YCS3_HEBCY</name>
<evidence type="ECO:0000313" key="3">
    <source>
        <dbReference type="Proteomes" id="UP000053424"/>
    </source>
</evidence>
<keyword evidence="3" id="KW-1185">Reference proteome</keyword>
<dbReference type="HOGENOM" id="CLU_102628_0_0_1"/>
<reference evidence="3" key="2">
    <citation type="submission" date="2015-01" db="EMBL/GenBank/DDBJ databases">
        <title>Evolutionary Origins and Diversification of the Mycorrhizal Mutualists.</title>
        <authorList>
            <consortium name="DOE Joint Genome Institute"/>
            <consortium name="Mycorrhizal Genomics Consortium"/>
            <person name="Kohler A."/>
            <person name="Kuo A."/>
            <person name="Nagy L.G."/>
            <person name="Floudas D."/>
            <person name="Copeland A."/>
            <person name="Barry K.W."/>
            <person name="Cichocki N."/>
            <person name="Veneault-Fourrey C."/>
            <person name="LaButti K."/>
            <person name="Lindquist E.A."/>
            <person name="Lipzen A."/>
            <person name="Lundell T."/>
            <person name="Morin E."/>
            <person name="Murat C."/>
            <person name="Riley R."/>
            <person name="Ohm R."/>
            <person name="Sun H."/>
            <person name="Tunlid A."/>
            <person name="Henrissat B."/>
            <person name="Grigoriev I.V."/>
            <person name="Hibbett D.S."/>
            <person name="Martin F."/>
        </authorList>
    </citation>
    <scope>NUCLEOTIDE SEQUENCE [LARGE SCALE GENOMIC DNA]</scope>
    <source>
        <strain evidence="3">h7</strain>
    </source>
</reference>